<dbReference type="Gene3D" id="3.90.850.10">
    <property type="entry name" value="Fumarylacetoacetase-like, C-terminal domain"/>
    <property type="match status" value="1"/>
</dbReference>
<reference evidence="2 3" key="1">
    <citation type="submission" date="2024-11" db="EMBL/GenBank/DDBJ databases">
        <title>Using genomics to understand microbial adaptation to soil warming.</title>
        <authorList>
            <person name="Deangelis K.M. PhD."/>
        </authorList>
    </citation>
    <scope>NUCLEOTIDE SEQUENCE [LARGE SCALE GENOMIC DNA]</scope>
    <source>
        <strain evidence="2 3">GAS97</strain>
    </source>
</reference>
<organism evidence="2 3">
    <name type="scientific">Caballeronia udeis</name>
    <dbReference type="NCBI Taxonomy" id="1232866"/>
    <lineage>
        <taxon>Bacteria</taxon>
        <taxon>Pseudomonadati</taxon>
        <taxon>Pseudomonadota</taxon>
        <taxon>Betaproteobacteria</taxon>
        <taxon>Burkholderiales</taxon>
        <taxon>Burkholderiaceae</taxon>
        <taxon>Caballeronia</taxon>
    </lineage>
</organism>
<gene>
    <name evidence="2" type="ORF">ABH943_001311</name>
</gene>
<dbReference type="Pfam" id="PF01557">
    <property type="entry name" value="FAA_hydrolase"/>
    <property type="match status" value="1"/>
</dbReference>
<dbReference type="SUPFAM" id="SSF56529">
    <property type="entry name" value="FAH"/>
    <property type="match status" value="1"/>
</dbReference>
<evidence type="ECO:0000313" key="2">
    <source>
        <dbReference type="EMBL" id="MFK4441300.1"/>
    </source>
</evidence>
<keyword evidence="3" id="KW-1185">Reference proteome</keyword>
<evidence type="ECO:0000259" key="1">
    <source>
        <dbReference type="Pfam" id="PF01557"/>
    </source>
</evidence>
<evidence type="ECO:0000313" key="3">
    <source>
        <dbReference type="Proteomes" id="UP001620514"/>
    </source>
</evidence>
<comment type="caution">
    <text evidence="2">The sequence shown here is derived from an EMBL/GenBank/DDBJ whole genome shotgun (WGS) entry which is preliminary data.</text>
</comment>
<dbReference type="PANTHER" id="PTHR43211">
    <property type="entry name" value="FUMARYLACETOACETATE HYDROLASE"/>
    <property type="match status" value="1"/>
</dbReference>
<sequence length="335" mass="36997">MKLVTYRRSDSGPRAGALIDDGATIVDLSAASEHADARGVADPRFNSVLAMTEGADAALERAYELVRAAPASARVRRVAAVLDAPVQPPVQMRDCLCFEGHLIQAFRNARTLRAQQFPDPEAKFAEMEREGILAVPKTFYEQPIYYKANRLAVIGTDHDVRWPAYSNLLDFELEFGFFIGRRATDVPKEQARSYIYGYTIFNDVTARDAQTAEMGGQLGPAKGKDFDTANPMGPCLVTADELTDPYNLSMVARVNGEEWTRARSNTMYWSFEDLIAHISRSETLYPGEFIGSGTVEGGCGLELMRFLSPGDIVELEVEGIGVLRNRIVRPGHPHS</sequence>
<accession>A0ABW8MCB8</accession>
<dbReference type="Proteomes" id="UP001620514">
    <property type="component" value="Unassembled WGS sequence"/>
</dbReference>
<dbReference type="PANTHER" id="PTHR43211:SF1">
    <property type="entry name" value="BLL6422 PROTEIN"/>
    <property type="match status" value="1"/>
</dbReference>
<dbReference type="RefSeq" id="WP_404605085.1">
    <property type="nucleotide sequence ID" value="NZ_JBIYDN010000003.1"/>
</dbReference>
<feature type="domain" description="Fumarylacetoacetase-like C-terminal" evidence="1">
    <location>
        <begin position="134"/>
        <end position="328"/>
    </location>
</feature>
<dbReference type="InterPro" id="IPR011234">
    <property type="entry name" value="Fumarylacetoacetase-like_C"/>
</dbReference>
<name>A0ABW8MCB8_9BURK</name>
<dbReference type="EMBL" id="JBIYDN010000003">
    <property type="protein sequence ID" value="MFK4441300.1"/>
    <property type="molecule type" value="Genomic_DNA"/>
</dbReference>
<proteinExistence type="predicted"/>
<protein>
    <submittedName>
        <fullName evidence="2">2-keto-4-pentenoate hydratase/2-oxohepta-3-ene-1,7-dioic acid hydratase in catechol pathway</fullName>
    </submittedName>
</protein>
<dbReference type="InterPro" id="IPR036663">
    <property type="entry name" value="Fumarylacetoacetase_C_sf"/>
</dbReference>